<feature type="compositionally biased region" description="Low complexity" evidence="6">
    <location>
        <begin position="563"/>
        <end position="572"/>
    </location>
</feature>
<evidence type="ECO:0000256" key="6">
    <source>
        <dbReference type="SAM" id="MobiDB-lite"/>
    </source>
</evidence>
<feature type="compositionally biased region" description="Low complexity" evidence="6">
    <location>
        <begin position="388"/>
        <end position="397"/>
    </location>
</feature>
<dbReference type="InterPro" id="IPR036955">
    <property type="entry name" value="AP2/ERF_dom_sf"/>
</dbReference>
<comment type="subcellular location">
    <subcellularLocation>
        <location evidence="1">Nucleus</location>
    </subcellularLocation>
</comment>
<feature type="compositionally biased region" description="Low complexity" evidence="6">
    <location>
        <begin position="495"/>
        <end position="507"/>
    </location>
</feature>
<feature type="compositionally biased region" description="Low complexity" evidence="6">
    <location>
        <begin position="242"/>
        <end position="259"/>
    </location>
</feature>
<reference evidence="8" key="1">
    <citation type="submission" date="2023-06" db="EMBL/GenBank/DDBJ databases">
        <title>Survivors Of The Sea: Transcriptome response of Skeletonema marinoi to long-term dormancy.</title>
        <authorList>
            <person name="Pinder M.I.M."/>
            <person name="Kourtchenko O."/>
            <person name="Robertson E.K."/>
            <person name="Larsson T."/>
            <person name="Maumus F."/>
            <person name="Osuna-Cruz C.M."/>
            <person name="Vancaester E."/>
            <person name="Stenow R."/>
            <person name="Vandepoele K."/>
            <person name="Ploug H."/>
            <person name="Bruchert V."/>
            <person name="Godhe A."/>
            <person name="Topel M."/>
        </authorList>
    </citation>
    <scope>NUCLEOTIDE SEQUENCE</scope>
    <source>
        <strain evidence="8">R05AC</strain>
    </source>
</reference>
<gene>
    <name evidence="8" type="ORF">QTG54_000161</name>
</gene>
<dbReference type="GO" id="GO:0005634">
    <property type="term" value="C:nucleus"/>
    <property type="evidence" value="ECO:0007669"/>
    <property type="project" value="UniProtKB-SubCell"/>
</dbReference>
<feature type="region of interest" description="Disordered" evidence="6">
    <location>
        <begin position="674"/>
        <end position="699"/>
    </location>
</feature>
<feature type="compositionally biased region" description="Low complexity" evidence="6">
    <location>
        <begin position="1"/>
        <end position="12"/>
    </location>
</feature>
<feature type="compositionally biased region" description="Low complexity" evidence="6">
    <location>
        <begin position="310"/>
        <end position="346"/>
    </location>
</feature>
<sequence length="1773" mass="192635">MTESNNNTTTSTAVGDNNSSHHDKALSTYLLHRTGLISDEIDWPHSKPAAKSRAALLYAETPNNNDQYFRDEVATDEVSHGAWRVRDPIHSIVGRDGNVRSESGVTALSLRWSDNTNGGGGSAAAVADGEGNDVTNKQPSLKDIGEEILKPMLPSPADLIEFIAHKQNKASHHATSTTTTTEYETEYNRNCQQRGKINIHHVHAAFNAAAYSIVRGNQRAAMKMEVDDDVKIDGAADDDKNNNNNNDSQSTTTTAKTQQYEPPLLQAFESIRSSRMQSLSEASGKSVPSFLKKNNTIPWFHTPVVVVDTTSDTKKSSSSSSSSPVPMETKSSLSKDSSTTAANASAGKKKAKVQSSSSSSVSTADAAATAAALAIQKKRAREQQPDNVTSTISSSSVKTGMTSPTDVKTPVKKRAKASSTSQQQQQQQQPLSSTATVASDSKSKSAKSPSLDTKKESGTKSATPSKTTVTPKRSPSSASKKSRAGSPSKGGGGTNTSSSSSSSANSTKQFSINTTRAILCATASLVFEETTPNYNEQTDINNPSSSGSMEASSIDPRNIPQNTTVGTTTAGTNPSAPKATKKSDFNMDTILNQANSYAKRAVEQANGAAHSSDRKREFLMDSSLARVGMGYDAISGRYHAVTNGTLGNLSMPLVVSNPFAHDDDDADMTDGEVGYSEDDTQSVSGAKLPQYDMSNDKEWTSTSKPHLMAILNKGAGNAILHDREWTCRAFRVANLLQNLAVPHPDAIASTPSDKEYVHWNDVRLSGKSSPSLVRGFPNYGPHLIITSAGEDFDTFVSVFNQLGTEGIRTSEGQGEKNRRDVFKTNPEEVQLRALPYHGDSSCRGRLRKHFTNCFGGLPSSTYHVVVTSYADFVKDYTHFCQVSFQAVMMDDGMSWLGCAHYDPQGDLGKVWNSAIWSKTGSNPSQLTSRKNESGGDLEKKGKTGASKKDSESREESRLQIGLTARHRILVASTMHAKYRGQVYKAPVPGLLSFLTPQFTDVIRDDWERCKVYNCKKSMEHIRSLVARSVVVHSGGRSVGTLSGLLKLSFASMNGELPEQPSSAAHEDNELDEWVKRQKIVQSRKFAAAWFRPLSPMRKSFGELALDSIITTVKKTNALGFVCEEVVTASSLTMSGQNGGVVGLGAYRAAVRCGRSFNSEQGLRAHIVACHAPPDTWNCRSCGEDCGTSQARSHHERGCGVEEKVKEFGGAVPSVGKAPKSRGPKKKIAKNLAAAVIPDKDDDGSTRVLGYRGVWLKNGKYFIKIGGVALTKHVENKEVTLYLDTLEEAAKRYDDVITTRGRAREVEMNYKEDGSRIMYDDKVKEVPEKSTDTAAVVPALAVINIKDLPKHVKPLLRDPNQTSRTGGNSKRYVYAYRGVCRQQRKGHDRWQSQISFNGCNHYLGTFDSEYDAAAVYAWAHLILYGEEATKQAQREGEEAAAKFEQRKRDVAEGKISPDQKPARKKKTVSTKKQKTSNEKSEDKTEKAKAETTNADVSENSSVHNKKIAPVSLKDWNKLKLECAQMLSSGTKGTSKATILGTKKDIADRNDSSLHDNIPGRIGFGSNAFLQSVHSCDKYSQSLPVCIPLNTHAPSPAPRRCALLIGLQANDFSWQVMDFIASCQNIAIRNYLSVSSAELYGEYGIPGMNIYFRTMILSSSCILGRASDESQEKYSSILALNRLNPNMESTMGMTVGDVDCDVNGPKRSCSPKAAEIIYMPSNESNFRLAACNDDDIVTINGQRIVARTGHFPLKNRDVCSVGARVFVFVDDNCLA</sequence>
<feature type="compositionally biased region" description="Polar residues" evidence="6">
    <location>
        <begin position="1489"/>
        <end position="1499"/>
    </location>
</feature>
<keyword evidence="5" id="KW-0539">Nucleus</keyword>
<feature type="region of interest" description="Disordered" evidence="6">
    <location>
        <begin position="310"/>
        <end position="362"/>
    </location>
</feature>
<dbReference type="GO" id="GO:0003700">
    <property type="term" value="F:DNA-binding transcription factor activity"/>
    <property type="evidence" value="ECO:0007669"/>
    <property type="project" value="InterPro"/>
</dbReference>
<evidence type="ECO:0000259" key="7">
    <source>
        <dbReference type="PROSITE" id="PS51032"/>
    </source>
</evidence>
<feature type="compositionally biased region" description="Basic and acidic residues" evidence="6">
    <location>
        <begin position="1434"/>
        <end position="1460"/>
    </location>
</feature>
<evidence type="ECO:0000313" key="8">
    <source>
        <dbReference type="EMBL" id="KAK1748222.1"/>
    </source>
</evidence>
<feature type="compositionally biased region" description="Low complexity" evidence="6">
    <location>
        <begin position="471"/>
        <end position="487"/>
    </location>
</feature>
<dbReference type="PANTHER" id="PTHR34799:SF2">
    <property type="entry name" value="OS07G0656300 PROTEIN"/>
    <property type="match status" value="1"/>
</dbReference>
<comment type="caution">
    <text evidence="8">The sequence shown here is derived from an EMBL/GenBank/DDBJ whole genome shotgun (WGS) entry which is preliminary data.</text>
</comment>
<evidence type="ECO:0000256" key="1">
    <source>
        <dbReference type="ARBA" id="ARBA00004123"/>
    </source>
</evidence>
<keyword evidence="2" id="KW-0805">Transcription regulation</keyword>
<dbReference type="Gene3D" id="3.30.730.10">
    <property type="entry name" value="AP2/ERF domain"/>
    <property type="match status" value="1"/>
</dbReference>
<proteinExistence type="predicted"/>
<dbReference type="SMART" id="SM00380">
    <property type="entry name" value="AP2"/>
    <property type="match status" value="1"/>
</dbReference>
<dbReference type="Proteomes" id="UP001224775">
    <property type="component" value="Unassembled WGS sequence"/>
</dbReference>
<feature type="domain" description="AP2/ERF" evidence="7">
    <location>
        <begin position="1374"/>
        <end position="1443"/>
    </location>
</feature>
<keyword evidence="4" id="KW-0804">Transcription</keyword>
<feature type="region of interest" description="Disordered" evidence="6">
    <location>
        <begin position="921"/>
        <end position="957"/>
    </location>
</feature>
<dbReference type="GO" id="GO:0003677">
    <property type="term" value="F:DNA binding"/>
    <property type="evidence" value="ECO:0007669"/>
    <property type="project" value="UniProtKB-KW"/>
</dbReference>
<name>A0AAD8YN01_9STRA</name>
<evidence type="ECO:0000256" key="5">
    <source>
        <dbReference type="ARBA" id="ARBA00023242"/>
    </source>
</evidence>
<feature type="region of interest" description="Disordered" evidence="6">
    <location>
        <begin position="534"/>
        <end position="582"/>
    </location>
</feature>
<feature type="compositionally biased region" description="Basic and acidic residues" evidence="6">
    <location>
        <begin position="1474"/>
        <end position="1488"/>
    </location>
</feature>
<keyword evidence="9" id="KW-1185">Reference proteome</keyword>
<dbReference type="EMBL" id="JATAAI010000001">
    <property type="protein sequence ID" value="KAK1748222.1"/>
    <property type="molecule type" value="Genomic_DNA"/>
</dbReference>
<feature type="region of interest" description="Disordered" evidence="6">
    <location>
        <begin position="1434"/>
        <end position="1499"/>
    </location>
</feature>
<feature type="compositionally biased region" description="Basic and acidic residues" evidence="6">
    <location>
        <begin position="929"/>
        <end position="957"/>
    </location>
</feature>
<feature type="compositionally biased region" description="Low complexity" evidence="6">
    <location>
        <begin position="422"/>
        <end position="450"/>
    </location>
</feature>
<feature type="compositionally biased region" description="Polar residues" evidence="6">
    <location>
        <begin position="534"/>
        <end position="551"/>
    </location>
</feature>
<evidence type="ECO:0000256" key="4">
    <source>
        <dbReference type="ARBA" id="ARBA00023163"/>
    </source>
</evidence>
<accession>A0AAD8YN01</accession>
<evidence type="ECO:0000256" key="2">
    <source>
        <dbReference type="ARBA" id="ARBA00023015"/>
    </source>
</evidence>
<evidence type="ECO:0000256" key="3">
    <source>
        <dbReference type="ARBA" id="ARBA00023125"/>
    </source>
</evidence>
<evidence type="ECO:0000313" key="9">
    <source>
        <dbReference type="Proteomes" id="UP001224775"/>
    </source>
</evidence>
<feature type="compositionally biased region" description="Low complexity" evidence="6">
    <location>
        <begin position="353"/>
        <end position="362"/>
    </location>
</feature>
<dbReference type="InterPro" id="IPR016177">
    <property type="entry name" value="DNA-bd_dom_sf"/>
</dbReference>
<dbReference type="PROSITE" id="PS51032">
    <property type="entry name" value="AP2_ERF"/>
    <property type="match status" value="1"/>
</dbReference>
<dbReference type="SUPFAM" id="SSF54171">
    <property type="entry name" value="DNA-binding domain"/>
    <property type="match status" value="1"/>
</dbReference>
<feature type="region of interest" description="Disordered" evidence="6">
    <location>
        <begin position="233"/>
        <end position="262"/>
    </location>
</feature>
<feature type="compositionally biased region" description="Basic residues" evidence="6">
    <location>
        <begin position="1461"/>
        <end position="1473"/>
    </location>
</feature>
<feature type="compositionally biased region" description="Polar residues" evidence="6">
    <location>
        <begin position="459"/>
        <end position="470"/>
    </location>
</feature>
<feature type="region of interest" description="Disordered" evidence="6">
    <location>
        <begin position="376"/>
        <end position="507"/>
    </location>
</feature>
<organism evidence="8 9">
    <name type="scientific">Skeletonema marinoi</name>
    <dbReference type="NCBI Taxonomy" id="267567"/>
    <lineage>
        <taxon>Eukaryota</taxon>
        <taxon>Sar</taxon>
        <taxon>Stramenopiles</taxon>
        <taxon>Ochrophyta</taxon>
        <taxon>Bacillariophyta</taxon>
        <taxon>Coscinodiscophyceae</taxon>
        <taxon>Thalassiosirophycidae</taxon>
        <taxon>Thalassiosirales</taxon>
        <taxon>Skeletonemataceae</taxon>
        <taxon>Skeletonema</taxon>
        <taxon>Skeletonema marinoi-dohrnii complex</taxon>
    </lineage>
</organism>
<keyword evidence="3" id="KW-0238">DNA-binding</keyword>
<protein>
    <recommendedName>
        <fullName evidence="7">AP2/ERF domain-containing protein</fullName>
    </recommendedName>
</protein>
<feature type="region of interest" description="Disordered" evidence="6">
    <location>
        <begin position="1"/>
        <end position="21"/>
    </location>
</feature>
<dbReference type="PANTHER" id="PTHR34799">
    <property type="entry name" value="OS07G0656300 PROTEIN"/>
    <property type="match status" value="1"/>
</dbReference>
<dbReference type="InterPro" id="IPR001471">
    <property type="entry name" value="AP2/ERF_dom"/>
</dbReference>